<accession>A0ABW0LD63</accession>
<evidence type="ECO:0000313" key="1">
    <source>
        <dbReference type="EMBL" id="MFC5463644.1"/>
    </source>
</evidence>
<dbReference type="RefSeq" id="WP_382347415.1">
    <property type="nucleotide sequence ID" value="NZ_JBHSMC010000001.1"/>
</dbReference>
<evidence type="ECO:0000313" key="2">
    <source>
        <dbReference type="Proteomes" id="UP001596147"/>
    </source>
</evidence>
<name>A0ABW0LD63_9BACI</name>
<protein>
    <recommendedName>
        <fullName evidence="3">YneQ</fullName>
    </recommendedName>
</protein>
<sequence>MAFGISKSELKKWKKLIDDGEIAFITHYWLDDRFPGINTVTKVGCNDLLRLADWGKGYGLKGEWIHHRKDGYSHFDLLGEKQVEILTKEGLLSQLESFKTPYYFKTATKR</sequence>
<dbReference type="Proteomes" id="UP001596147">
    <property type="component" value="Unassembled WGS sequence"/>
</dbReference>
<evidence type="ECO:0008006" key="3">
    <source>
        <dbReference type="Google" id="ProtNLM"/>
    </source>
</evidence>
<comment type="caution">
    <text evidence="1">The sequence shown here is derived from an EMBL/GenBank/DDBJ whole genome shotgun (WGS) entry which is preliminary data.</text>
</comment>
<dbReference type="EMBL" id="JBHSMC010000001">
    <property type="protein sequence ID" value="MFC5463644.1"/>
    <property type="molecule type" value="Genomic_DNA"/>
</dbReference>
<organism evidence="1 2">
    <name type="scientific">Lederbergia graminis</name>
    <dbReference type="NCBI Taxonomy" id="735518"/>
    <lineage>
        <taxon>Bacteria</taxon>
        <taxon>Bacillati</taxon>
        <taxon>Bacillota</taxon>
        <taxon>Bacilli</taxon>
        <taxon>Bacillales</taxon>
        <taxon>Bacillaceae</taxon>
        <taxon>Lederbergia</taxon>
    </lineage>
</organism>
<proteinExistence type="predicted"/>
<keyword evidence="2" id="KW-1185">Reference proteome</keyword>
<gene>
    <name evidence="1" type="ORF">ACFPM4_02620</name>
</gene>
<reference evidence="2" key="1">
    <citation type="journal article" date="2019" name="Int. J. Syst. Evol. Microbiol.">
        <title>The Global Catalogue of Microorganisms (GCM) 10K type strain sequencing project: providing services to taxonomists for standard genome sequencing and annotation.</title>
        <authorList>
            <consortium name="The Broad Institute Genomics Platform"/>
            <consortium name="The Broad Institute Genome Sequencing Center for Infectious Disease"/>
            <person name="Wu L."/>
            <person name="Ma J."/>
        </authorList>
    </citation>
    <scope>NUCLEOTIDE SEQUENCE [LARGE SCALE GENOMIC DNA]</scope>
    <source>
        <strain evidence="2">CGMCC 1.12237</strain>
    </source>
</reference>